<evidence type="ECO:0000256" key="3">
    <source>
        <dbReference type="ARBA" id="ARBA00022801"/>
    </source>
</evidence>
<dbReference type="Proteomes" id="UP001174205">
    <property type="component" value="Unassembled WGS sequence"/>
</dbReference>
<dbReference type="PANTHER" id="PTHR43817:SF1">
    <property type="entry name" value="HYDROLASE, FAMILY 43, PUTATIVE (AFU_ORTHOLOGUE AFUA_3G01660)-RELATED"/>
    <property type="match status" value="1"/>
</dbReference>
<keyword evidence="2" id="KW-0732">Signal</keyword>
<sequence>MPNNGTSFIVSIERFKPHLFHLEQGEGLFKSHSHAYDELTLILDGEGYYSSPEQNVKVGAGDLIMIPPGLHHGCVRAPEILFLNEKWYIYYTANDSGGDDSRRICVLENESLNPMEGDWVWKGALETPVPGLDGTVLKRGSELYFLYAGYGHFPDYGSAIYIMRMSDPYSITGWTKSLQPVFRKSIENNVYATRHNSFTTSPDGLEDWIVYHAFPAPGADTGLRATRIQKFEWNGDGSPDFGVPFSDDHALQLPSGE</sequence>
<dbReference type="SUPFAM" id="SSF75005">
    <property type="entry name" value="Arabinanase/levansucrase/invertase"/>
    <property type="match status" value="1"/>
</dbReference>
<comment type="caution">
    <text evidence="7">The sequence shown here is derived from an EMBL/GenBank/DDBJ whole genome shotgun (WGS) entry which is preliminary data.</text>
</comment>
<keyword evidence="3 5" id="KW-0378">Hydrolase</keyword>
<dbReference type="SUPFAM" id="SSF51182">
    <property type="entry name" value="RmlC-like cupins"/>
    <property type="match status" value="1"/>
</dbReference>
<dbReference type="PANTHER" id="PTHR43817">
    <property type="entry name" value="GLYCOSYL HYDROLASE"/>
    <property type="match status" value="1"/>
</dbReference>
<comment type="similarity">
    <text evidence="1 5">Belongs to the glycosyl hydrolase 43 family.</text>
</comment>
<keyword evidence="4 5" id="KW-0326">Glycosidase</keyword>
<feature type="domain" description="Cupin type-2" evidence="6">
    <location>
        <begin position="19"/>
        <end position="74"/>
    </location>
</feature>
<gene>
    <name evidence="7" type="ORF">P5G61_28450</name>
</gene>
<dbReference type="Gene3D" id="2.115.10.20">
    <property type="entry name" value="Glycosyl hydrolase domain, family 43"/>
    <property type="match status" value="2"/>
</dbReference>
<evidence type="ECO:0000256" key="1">
    <source>
        <dbReference type="ARBA" id="ARBA00009865"/>
    </source>
</evidence>
<dbReference type="RefSeq" id="WP_301249615.1">
    <property type="nucleotide sequence ID" value="NZ_JAROCD010000019.1"/>
</dbReference>
<accession>A0ABT8JJF1</accession>
<evidence type="ECO:0000313" key="8">
    <source>
        <dbReference type="Proteomes" id="UP001174205"/>
    </source>
</evidence>
<evidence type="ECO:0000256" key="2">
    <source>
        <dbReference type="ARBA" id="ARBA00022729"/>
    </source>
</evidence>
<dbReference type="Pfam" id="PF04616">
    <property type="entry name" value="Glyco_hydro_43"/>
    <property type="match status" value="2"/>
</dbReference>
<dbReference type="InterPro" id="IPR013096">
    <property type="entry name" value="Cupin_2"/>
</dbReference>
<reference evidence="7" key="1">
    <citation type="submission" date="2023-03" db="EMBL/GenBank/DDBJ databases">
        <title>MT1 and MT2 Draft Genomes of Novel Species.</title>
        <authorList>
            <person name="Venkateswaran K."/>
        </authorList>
    </citation>
    <scope>NUCLEOTIDE SEQUENCE</scope>
    <source>
        <strain evidence="7">F6_3S_P_1C</strain>
    </source>
</reference>
<evidence type="ECO:0000313" key="7">
    <source>
        <dbReference type="EMBL" id="MDN4605187.1"/>
    </source>
</evidence>
<dbReference type="InterPro" id="IPR006710">
    <property type="entry name" value="Glyco_hydro_43"/>
</dbReference>
<protein>
    <submittedName>
        <fullName evidence="7">Family 43 glycosylhydrolase</fullName>
    </submittedName>
</protein>
<organism evidence="7 8">
    <name type="scientific">Paenibacillus vandeheii</name>
    <dbReference type="NCBI Taxonomy" id="3035917"/>
    <lineage>
        <taxon>Bacteria</taxon>
        <taxon>Bacillati</taxon>
        <taxon>Bacillota</taxon>
        <taxon>Bacilli</taxon>
        <taxon>Bacillales</taxon>
        <taxon>Paenibacillaceae</taxon>
        <taxon>Paenibacillus</taxon>
    </lineage>
</organism>
<dbReference type="Pfam" id="PF07883">
    <property type="entry name" value="Cupin_2"/>
    <property type="match status" value="1"/>
</dbReference>
<dbReference type="EMBL" id="JAROCD010000019">
    <property type="protein sequence ID" value="MDN4605187.1"/>
    <property type="molecule type" value="Genomic_DNA"/>
</dbReference>
<proteinExistence type="inferred from homology"/>
<name>A0ABT8JJF1_9BACL</name>
<dbReference type="InterPro" id="IPR011051">
    <property type="entry name" value="RmlC_Cupin_sf"/>
</dbReference>
<dbReference type="InterPro" id="IPR023296">
    <property type="entry name" value="Glyco_hydro_beta-prop_sf"/>
</dbReference>
<evidence type="ECO:0000256" key="5">
    <source>
        <dbReference type="RuleBase" id="RU361187"/>
    </source>
</evidence>
<evidence type="ECO:0000256" key="4">
    <source>
        <dbReference type="ARBA" id="ARBA00023295"/>
    </source>
</evidence>
<evidence type="ECO:0000259" key="6">
    <source>
        <dbReference type="Pfam" id="PF07883"/>
    </source>
</evidence>
<keyword evidence="8" id="KW-1185">Reference proteome</keyword>